<accession>A0AAE1B0E9</accession>
<evidence type="ECO:0000313" key="3">
    <source>
        <dbReference type="Proteomes" id="UP001283361"/>
    </source>
</evidence>
<dbReference type="AlphaFoldDB" id="A0AAE1B0E9"/>
<protein>
    <submittedName>
        <fullName evidence="2">Uncharacterized protein</fullName>
    </submittedName>
</protein>
<proteinExistence type="predicted"/>
<evidence type="ECO:0000313" key="2">
    <source>
        <dbReference type="EMBL" id="KAK3796656.1"/>
    </source>
</evidence>
<name>A0AAE1B0E9_9GAST</name>
<evidence type="ECO:0000256" key="1">
    <source>
        <dbReference type="SAM" id="MobiDB-lite"/>
    </source>
</evidence>
<reference evidence="2" key="1">
    <citation type="journal article" date="2023" name="G3 (Bethesda)">
        <title>A reference genome for the long-term kleptoplast-retaining sea slug Elysia crispata morphotype clarki.</title>
        <authorList>
            <person name="Eastman K.E."/>
            <person name="Pendleton A.L."/>
            <person name="Shaikh M.A."/>
            <person name="Suttiyut T."/>
            <person name="Ogas R."/>
            <person name="Tomko P."/>
            <person name="Gavelis G."/>
            <person name="Widhalm J.R."/>
            <person name="Wisecaver J.H."/>
        </authorList>
    </citation>
    <scope>NUCLEOTIDE SEQUENCE</scope>
    <source>
        <strain evidence="2">ECLA1</strain>
    </source>
</reference>
<dbReference type="EMBL" id="JAWDGP010000861">
    <property type="protein sequence ID" value="KAK3796656.1"/>
    <property type="molecule type" value="Genomic_DNA"/>
</dbReference>
<sequence length="68" mass="7231">MVDTTLEVTQAAVGMEGCCDETRALEQGSTRALGQGVSGSEDTGGGERKYSHVTRATWAGREWLQNIA</sequence>
<organism evidence="2 3">
    <name type="scientific">Elysia crispata</name>
    <name type="common">lettuce slug</name>
    <dbReference type="NCBI Taxonomy" id="231223"/>
    <lineage>
        <taxon>Eukaryota</taxon>
        <taxon>Metazoa</taxon>
        <taxon>Spiralia</taxon>
        <taxon>Lophotrochozoa</taxon>
        <taxon>Mollusca</taxon>
        <taxon>Gastropoda</taxon>
        <taxon>Heterobranchia</taxon>
        <taxon>Euthyneura</taxon>
        <taxon>Panpulmonata</taxon>
        <taxon>Sacoglossa</taxon>
        <taxon>Placobranchoidea</taxon>
        <taxon>Plakobranchidae</taxon>
        <taxon>Elysia</taxon>
    </lineage>
</organism>
<feature type="region of interest" description="Disordered" evidence="1">
    <location>
        <begin position="28"/>
        <end position="50"/>
    </location>
</feature>
<comment type="caution">
    <text evidence="2">The sequence shown here is derived from an EMBL/GenBank/DDBJ whole genome shotgun (WGS) entry which is preliminary data.</text>
</comment>
<gene>
    <name evidence="2" type="ORF">RRG08_006999</name>
</gene>
<keyword evidence="3" id="KW-1185">Reference proteome</keyword>
<dbReference type="Proteomes" id="UP001283361">
    <property type="component" value="Unassembled WGS sequence"/>
</dbReference>